<evidence type="ECO:0000313" key="1">
    <source>
        <dbReference type="EnsemblMetazoa" id="CJA34166.1"/>
    </source>
</evidence>
<sequence>MQSIEFVIAPLVKTSTLIEKPIQEIAKQYCVSLLESKIVTSLEEVVRVLIQSDTVADVEWNSNTMTQNCWPCDDMGEGDFFVTTKGN</sequence>
<organism evidence="1 2">
    <name type="scientific">Caenorhabditis japonica</name>
    <dbReference type="NCBI Taxonomy" id="281687"/>
    <lineage>
        <taxon>Eukaryota</taxon>
        <taxon>Metazoa</taxon>
        <taxon>Ecdysozoa</taxon>
        <taxon>Nematoda</taxon>
        <taxon>Chromadorea</taxon>
        <taxon>Rhabditida</taxon>
        <taxon>Rhabditina</taxon>
        <taxon>Rhabditomorpha</taxon>
        <taxon>Rhabditoidea</taxon>
        <taxon>Rhabditidae</taxon>
        <taxon>Peloderinae</taxon>
        <taxon>Caenorhabditis</taxon>
    </lineage>
</organism>
<dbReference type="Proteomes" id="UP000005237">
    <property type="component" value="Unassembled WGS sequence"/>
</dbReference>
<reference evidence="2" key="1">
    <citation type="submission" date="2010-08" db="EMBL/GenBank/DDBJ databases">
        <authorList>
            <consortium name="Caenorhabditis japonica Sequencing Consortium"/>
            <person name="Wilson R.K."/>
        </authorList>
    </citation>
    <scope>NUCLEOTIDE SEQUENCE [LARGE SCALE GENOMIC DNA]</scope>
    <source>
        <strain evidence="2">DF5081</strain>
    </source>
</reference>
<evidence type="ECO:0000313" key="2">
    <source>
        <dbReference type="Proteomes" id="UP000005237"/>
    </source>
</evidence>
<proteinExistence type="predicted"/>
<name>A0A8R1IJG7_CAEJA</name>
<dbReference type="EnsemblMetazoa" id="CJA34166.1">
    <property type="protein sequence ID" value="CJA34166.1"/>
    <property type="gene ID" value="WBGene00210013"/>
</dbReference>
<reference evidence="1" key="2">
    <citation type="submission" date="2022-06" db="UniProtKB">
        <authorList>
            <consortium name="EnsemblMetazoa"/>
        </authorList>
    </citation>
    <scope>IDENTIFICATION</scope>
    <source>
        <strain evidence="1">DF5081</strain>
    </source>
</reference>
<accession>A0A8R1IJG7</accession>
<keyword evidence="2" id="KW-1185">Reference proteome</keyword>
<dbReference type="AlphaFoldDB" id="A0A8R1IJG7"/>
<protein>
    <submittedName>
        <fullName evidence="1">Uncharacterized protein</fullName>
    </submittedName>
</protein>